<accession>A0A8W8JQ31</accession>
<sequence>SGKMITAAYVPLPNYHSLFPDAVRANQLLLPSTQALQAGFPSTMFPAMQPVIR</sequence>
<name>A0A8W8JQ31_MAGGI</name>
<dbReference type="EnsemblMetazoa" id="G20551.24">
    <property type="protein sequence ID" value="G20551.24:cds"/>
    <property type="gene ID" value="G20551"/>
</dbReference>
<evidence type="ECO:0000313" key="2">
    <source>
        <dbReference type="Proteomes" id="UP000005408"/>
    </source>
</evidence>
<evidence type="ECO:0000313" key="1">
    <source>
        <dbReference type="EnsemblMetazoa" id="G20551.24:cds"/>
    </source>
</evidence>
<dbReference type="AlphaFoldDB" id="A0A8W8JQ31"/>
<keyword evidence="2" id="KW-1185">Reference proteome</keyword>
<proteinExistence type="predicted"/>
<protein>
    <submittedName>
        <fullName evidence="1">Uncharacterized protein</fullName>
    </submittedName>
</protein>
<organism evidence="1 2">
    <name type="scientific">Magallana gigas</name>
    <name type="common">Pacific oyster</name>
    <name type="synonym">Crassostrea gigas</name>
    <dbReference type="NCBI Taxonomy" id="29159"/>
    <lineage>
        <taxon>Eukaryota</taxon>
        <taxon>Metazoa</taxon>
        <taxon>Spiralia</taxon>
        <taxon>Lophotrochozoa</taxon>
        <taxon>Mollusca</taxon>
        <taxon>Bivalvia</taxon>
        <taxon>Autobranchia</taxon>
        <taxon>Pteriomorphia</taxon>
        <taxon>Ostreida</taxon>
        <taxon>Ostreoidea</taxon>
        <taxon>Ostreidae</taxon>
        <taxon>Magallana</taxon>
    </lineage>
</organism>
<reference evidence="1" key="1">
    <citation type="submission" date="2022-08" db="UniProtKB">
        <authorList>
            <consortium name="EnsemblMetazoa"/>
        </authorList>
    </citation>
    <scope>IDENTIFICATION</scope>
    <source>
        <strain evidence="1">05x7-T-G4-1.051#20</strain>
    </source>
</reference>
<dbReference type="Proteomes" id="UP000005408">
    <property type="component" value="Unassembled WGS sequence"/>
</dbReference>